<accession>A0A2T3ACC6</accession>
<dbReference type="Proteomes" id="UP000241462">
    <property type="component" value="Unassembled WGS sequence"/>
</dbReference>
<feature type="transmembrane region" description="Helical" evidence="2">
    <location>
        <begin position="140"/>
        <end position="160"/>
    </location>
</feature>
<keyword evidence="2" id="KW-1133">Transmembrane helix</keyword>
<keyword evidence="4" id="KW-1185">Reference proteome</keyword>
<sequence>MKILIKQSSRSSGSQIEECTNSANDDTSPSNSIPTSKSTEQLLRSTDAAFSVASKQQPNKGEKKEKGREPRQSRVRHPAIQPFTHPLNQAASETSGGASFSSKWGMHRCMSQRKPPHRHCTLCTLGLCISFSSLFPRGRLALALFALAFIFVLVSKHPWIDPTSALKVSLPLCA</sequence>
<evidence type="ECO:0000313" key="4">
    <source>
        <dbReference type="Proteomes" id="UP000241462"/>
    </source>
</evidence>
<keyword evidence="2" id="KW-0472">Membrane</keyword>
<feature type="compositionally biased region" description="Basic and acidic residues" evidence="1">
    <location>
        <begin position="60"/>
        <end position="72"/>
    </location>
</feature>
<evidence type="ECO:0000256" key="2">
    <source>
        <dbReference type="SAM" id="Phobius"/>
    </source>
</evidence>
<reference evidence="3 4" key="1">
    <citation type="journal article" date="2018" name="Mycol. Prog.">
        <title>Coniella lustricola, a new species from submerged detritus.</title>
        <authorList>
            <person name="Raudabaugh D.B."/>
            <person name="Iturriaga T."/>
            <person name="Carver A."/>
            <person name="Mondo S."/>
            <person name="Pangilinan J."/>
            <person name="Lipzen A."/>
            <person name="He G."/>
            <person name="Amirebrahimi M."/>
            <person name="Grigoriev I.V."/>
            <person name="Miller A.N."/>
        </authorList>
    </citation>
    <scope>NUCLEOTIDE SEQUENCE [LARGE SCALE GENOMIC DNA]</scope>
    <source>
        <strain evidence="3 4">B22-T-1</strain>
    </source>
</reference>
<gene>
    <name evidence="3" type="ORF">BD289DRAFT_430150</name>
</gene>
<evidence type="ECO:0000313" key="3">
    <source>
        <dbReference type="EMBL" id="PSR90891.1"/>
    </source>
</evidence>
<feature type="region of interest" description="Disordered" evidence="1">
    <location>
        <begin position="1"/>
        <end position="99"/>
    </location>
</feature>
<dbReference type="EMBL" id="KZ678414">
    <property type="protein sequence ID" value="PSR90891.1"/>
    <property type="molecule type" value="Genomic_DNA"/>
</dbReference>
<evidence type="ECO:0000256" key="1">
    <source>
        <dbReference type="SAM" id="MobiDB-lite"/>
    </source>
</evidence>
<feature type="compositionally biased region" description="Polar residues" evidence="1">
    <location>
        <begin position="1"/>
        <end position="44"/>
    </location>
</feature>
<organism evidence="3 4">
    <name type="scientific">Coniella lustricola</name>
    <dbReference type="NCBI Taxonomy" id="2025994"/>
    <lineage>
        <taxon>Eukaryota</taxon>
        <taxon>Fungi</taxon>
        <taxon>Dikarya</taxon>
        <taxon>Ascomycota</taxon>
        <taxon>Pezizomycotina</taxon>
        <taxon>Sordariomycetes</taxon>
        <taxon>Sordariomycetidae</taxon>
        <taxon>Diaporthales</taxon>
        <taxon>Schizoparmaceae</taxon>
        <taxon>Coniella</taxon>
    </lineage>
</organism>
<protein>
    <submittedName>
        <fullName evidence="3">Uncharacterized protein</fullName>
    </submittedName>
</protein>
<dbReference type="AlphaFoldDB" id="A0A2T3ACC6"/>
<feature type="compositionally biased region" description="Polar residues" evidence="1">
    <location>
        <begin position="86"/>
        <end position="99"/>
    </location>
</feature>
<dbReference type="InParanoid" id="A0A2T3ACC6"/>
<name>A0A2T3ACC6_9PEZI</name>
<keyword evidence="2" id="KW-0812">Transmembrane</keyword>
<proteinExistence type="predicted"/>